<evidence type="ECO:0000313" key="2">
    <source>
        <dbReference type="Proteomes" id="UP000637980"/>
    </source>
</evidence>
<sequence length="91" mass="9020">MGMTVKKAIIITVALLTLGACSEYNRRDRALVGGGLGAATGAAIGAASGDVGTAFAGAGIGALAGGLLGAATTPRRCVGYDNYGRAYYYRC</sequence>
<organism evidence="1 2">
    <name type="scientific">Pseudovibrio japonicus</name>
    <dbReference type="NCBI Taxonomy" id="366534"/>
    <lineage>
        <taxon>Bacteria</taxon>
        <taxon>Pseudomonadati</taxon>
        <taxon>Pseudomonadota</taxon>
        <taxon>Alphaproteobacteria</taxon>
        <taxon>Hyphomicrobiales</taxon>
        <taxon>Stappiaceae</taxon>
        <taxon>Pseudovibrio</taxon>
    </lineage>
</organism>
<evidence type="ECO:0008006" key="3">
    <source>
        <dbReference type="Google" id="ProtNLM"/>
    </source>
</evidence>
<keyword evidence="2" id="KW-1185">Reference proteome</keyword>
<dbReference type="PROSITE" id="PS51257">
    <property type="entry name" value="PROKAR_LIPOPROTEIN"/>
    <property type="match status" value="1"/>
</dbReference>
<dbReference type="EMBL" id="BMXE01000003">
    <property type="protein sequence ID" value="GHB31912.1"/>
    <property type="molecule type" value="Genomic_DNA"/>
</dbReference>
<name>A0ABQ3EAJ4_9HYPH</name>
<reference evidence="2" key="1">
    <citation type="journal article" date="2019" name="Int. J. Syst. Evol. Microbiol.">
        <title>The Global Catalogue of Microorganisms (GCM) 10K type strain sequencing project: providing services to taxonomists for standard genome sequencing and annotation.</title>
        <authorList>
            <consortium name="The Broad Institute Genomics Platform"/>
            <consortium name="The Broad Institute Genome Sequencing Center for Infectious Disease"/>
            <person name="Wu L."/>
            <person name="Ma J."/>
        </authorList>
    </citation>
    <scope>NUCLEOTIDE SEQUENCE [LARGE SCALE GENOMIC DNA]</scope>
    <source>
        <strain evidence="2">KCTC 12861</strain>
    </source>
</reference>
<comment type="caution">
    <text evidence="1">The sequence shown here is derived from an EMBL/GenBank/DDBJ whole genome shotgun (WGS) entry which is preliminary data.</text>
</comment>
<dbReference type="Proteomes" id="UP000637980">
    <property type="component" value="Unassembled WGS sequence"/>
</dbReference>
<gene>
    <name evidence="1" type="ORF">GCM10007094_20810</name>
</gene>
<evidence type="ECO:0000313" key="1">
    <source>
        <dbReference type="EMBL" id="GHB31912.1"/>
    </source>
</evidence>
<accession>A0ABQ3EAJ4</accession>
<protein>
    <recommendedName>
        <fullName evidence="3">Glycine zipper domain-containing protein</fullName>
    </recommendedName>
</protein>
<proteinExistence type="predicted"/>